<dbReference type="SMART" id="SM00430">
    <property type="entry name" value="HOLI"/>
    <property type="match status" value="1"/>
</dbReference>
<dbReference type="GO" id="GO:0045944">
    <property type="term" value="P:positive regulation of transcription by RNA polymerase II"/>
    <property type="evidence" value="ECO:0007669"/>
    <property type="project" value="TreeGrafter"/>
</dbReference>
<comment type="caution">
    <text evidence="10">The sequence shown here is derived from an EMBL/GenBank/DDBJ whole genome shotgun (WGS) entry which is preliminary data.</text>
</comment>
<dbReference type="PRINTS" id="PR00398">
    <property type="entry name" value="STRDHORMONER"/>
</dbReference>
<keyword evidence="4" id="KW-0805">Transcription regulation</keyword>
<evidence type="ECO:0000256" key="7">
    <source>
        <dbReference type="ARBA" id="ARBA00023170"/>
    </source>
</evidence>
<feature type="region of interest" description="Disordered" evidence="8">
    <location>
        <begin position="117"/>
        <end position="163"/>
    </location>
</feature>
<dbReference type="PANTHER" id="PTHR24082">
    <property type="entry name" value="NUCLEAR HORMONE RECEPTOR"/>
    <property type="match status" value="1"/>
</dbReference>
<dbReference type="OrthoDB" id="10070190at2759"/>
<feature type="compositionally biased region" description="Polar residues" evidence="8">
    <location>
        <begin position="121"/>
        <end position="132"/>
    </location>
</feature>
<evidence type="ECO:0000256" key="6">
    <source>
        <dbReference type="ARBA" id="ARBA00023163"/>
    </source>
</evidence>
<evidence type="ECO:0000313" key="11">
    <source>
        <dbReference type="Proteomes" id="UP001152320"/>
    </source>
</evidence>
<keyword evidence="6" id="KW-0804">Transcription</keyword>
<dbReference type="InterPro" id="IPR050234">
    <property type="entry name" value="Nuclear_hormone_rcpt_NR1"/>
</dbReference>
<organism evidence="10 11">
    <name type="scientific">Holothuria leucospilota</name>
    <name type="common">Black long sea cucumber</name>
    <name type="synonym">Mertensiothuria leucospilota</name>
    <dbReference type="NCBI Taxonomy" id="206669"/>
    <lineage>
        <taxon>Eukaryota</taxon>
        <taxon>Metazoa</taxon>
        <taxon>Echinodermata</taxon>
        <taxon>Eleutherozoa</taxon>
        <taxon>Echinozoa</taxon>
        <taxon>Holothuroidea</taxon>
        <taxon>Aspidochirotacea</taxon>
        <taxon>Aspidochirotida</taxon>
        <taxon>Holothuriidae</taxon>
        <taxon>Holothuria</taxon>
    </lineage>
</organism>
<dbReference type="PROSITE" id="PS51843">
    <property type="entry name" value="NR_LBD"/>
    <property type="match status" value="1"/>
</dbReference>
<dbReference type="EMBL" id="JAIZAY010000009">
    <property type="protein sequence ID" value="KAJ8036063.1"/>
    <property type="molecule type" value="Genomic_DNA"/>
</dbReference>
<keyword evidence="7 10" id="KW-0675">Receptor</keyword>
<dbReference type="PANTHER" id="PTHR24082:SF473">
    <property type="entry name" value="ECDYSONE-INDUCED PROTEIN 75B, ISOFORM B"/>
    <property type="match status" value="1"/>
</dbReference>
<protein>
    <submittedName>
        <fullName evidence="10">Nuclear hormone receptor E75</fullName>
    </submittedName>
</protein>
<gene>
    <name evidence="10" type="ORF">HOLleu_19929</name>
</gene>
<feature type="domain" description="NR LBD" evidence="9">
    <location>
        <begin position="172"/>
        <end position="405"/>
    </location>
</feature>
<dbReference type="GO" id="GO:0000978">
    <property type="term" value="F:RNA polymerase II cis-regulatory region sequence-specific DNA binding"/>
    <property type="evidence" value="ECO:0007669"/>
    <property type="project" value="TreeGrafter"/>
</dbReference>
<dbReference type="GO" id="GO:0008270">
    <property type="term" value="F:zinc ion binding"/>
    <property type="evidence" value="ECO:0007669"/>
    <property type="project" value="UniProtKB-KW"/>
</dbReference>
<name>A0A9Q1BZ39_HOLLE</name>
<dbReference type="Gene3D" id="1.10.565.10">
    <property type="entry name" value="Retinoid X Receptor"/>
    <property type="match status" value="1"/>
</dbReference>
<reference evidence="10" key="1">
    <citation type="submission" date="2021-10" db="EMBL/GenBank/DDBJ databases">
        <title>Tropical sea cucumber genome reveals ecological adaptation and Cuvierian tubules defense mechanism.</title>
        <authorList>
            <person name="Chen T."/>
        </authorList>
    </citation>
    <scope>NUCLEOTIDE SEQUENCE</scope>
    <source>
        <strain evidence="10">Nanhai2018</strain>
        <tissue evidence="10">Muscle</tissue>
    </source>
</reference>
<evidence type="ECO:0000256" key="5">
    <source>
        <dbReference type="ARBA" id="ARBA00023125"/>
    </source>
</evidence>
<dbReference type="InterPro" id="IPR001723">
    <property type="entry name" value="Nuclear_hrmn_rcpt"/>
</dbReference>
<accession>A0A9Q1BZ39</accession>
<dbReference type="GO" id="GO:0004879">
    <property type="term" value="F:nuclear receptor activity"/>
    <property type="evidence" value="ECO:0007669"/>
    <property type="project" value="TreeGrafter"/>
</dbReference>
<evidence type="ECO:0000256" key="1">
    <source>
        <dbReference type="ARBA" id="ARBA00022723"/>
    </source>
</evidence>
<keyword evidence="3" id="KW-0862">Zinc</keyword>
<evidence type="ECO:0000256" key="3">
    <source>
        <dbReference type="ARBA" id="ARBA00022833"/>
    </source>
</evidence>
<sequence>MSCKRLKERASHSSSGLPAKKKCLLTLRQESKTLTNLLSTSGEQHKVAQVNELSNSDTLREDASQDVQEVAAASSFESLPEAGMVEEKEQCPTSLSSLKLVQICDTLQNCDMDFKMDHWGQQKSPPANTAQKLDQENREPNSRLSPSAPRSLTTAEKNRHYYQMQRHQKKKELEVMWRTVNQAHRKSFPTCNIGKRKFKEDQSEKLLVETNHTIEDILEKLSSIIETSYDDVKTFAESIPGFQDFPLGDRNILQQIGGLEVCLLHLACGFDKKTECLKVWDERWLSLEKVYKLSKSSTDFTVTVFFELLFSLADSLHSMPLQCHDVAVFSALLLLPSDLQGIQNRLQVEVLQEKILNCLSGCLISRNRSCFPCLLAQLLMCMPTLRTLSTTFLELTSHKRLTAKS</sequence>
<evidence type="ECO:0000259" key="9">
    <source>
        <dbReference type="PROSITE" id="PS51843"/>
    </source>
</evidence>
<evidence type="ECO:0000313" key="10">
    <source>
        <dbReference type="EMBL" id="KAJ8036063.1"/>
    </source>
</evidence>
<dbReference type="InterPro" id="IPR000536">
    <property type="entry name" value="Nucl_hrmn_rcpt_lig-bd"/>
</dbReference>
<keyword evidence="5" id="KW-0238">DNA-binding</keyword>
<dbReference type="Proteomes" id="UP001152320">
    <property type="component" value="Chromosome 9"/>
</dbReference>
<proteinExistence type="predicted"/>
<dbReference type="SUPFAM" id="SSF48508">
    <property type="entry name" value="Nuclear receptor ligand-binding domain"/>
    <property type="match status" value="1"/>
</dbReference>
<dbReference type="Pfam" id="PF00104">
    <property type="entry name" value="Hormone_recep"/>
    <property type="match status" value="1"/>
</dbReference>
<evidence type="ECO:0000256" key="2">
    <source>
        <dbReference type="ARBA" id="ARBA00022771"/>
    </source>
</evidence>
<keyword evidence="2" id="KW-0863">Zinc-finger</keyword>
<feature type="compositionally biased region" description="Polar residues" evidence="8">
    <location>
        <begin position="142"/>
        <end position="155"/>
    </location>
</feature>
<dbReference type="GO" id="GO:0030154">
    <property type="term" value="P:cell differentiation"/>
    <property type="evidence" value="ECO:0007669"/>
    <property type="project" value="TreeGrafter"/>
</dbReference>
<evidence type="ECO:0000256" key="8">
    <source>
        <dbReference type="SAM" id="MobiDB-lite"/>
    </source>
</evidence>
<dbReference type="AlphaFoldDB" id="A0A9Q1BZ39"/>
<dbReference type="GO" id="GO:0009755">
    <property type="term" value="P:hormone-mediated signaling pathway"/>
    <property type="evidence" value="ECO:0007669"/>
    <property type="project" value="TreeGrafter"/>
</dbReference>
<dbReference type="GO" id="GO:0000122">
    <property type="term" value="P:negative regulation of transcription by RNA polymerase II"/>
    <property type="evidence" value="ECO:0007669"/>
    <property type="project" value="TreeGrafter"/>
</dbReference>
<dbReference type="InterPro" id="IPR035500">
    <property type="entry name" value="NHR-like_dom_sf"/>
</dbReference>
<evidence type="ECO:0000256" key="4">
    <source>
        <dbReference type="ARBA" id="ARBA00023015"/>
    </source>
</evidence>
<keyword evidence="1" id="KW-0479">Metal-binding</keyword>
<keyword evidence="11" id="KW-1185">Reference proteome</keyword>